<accession>A0A4Y2EY78</accession>
<dbReference type="Proteomes" id="UP000499080">
    <property type="component" value="Unassembled WGS sequence"/>
</dbReference>
<sequence>MLGGIRYIVAISWRYRMDTVERLVIIGITSEWFDETRYAGSSLDNLKYCRGNYALTQSLRVGWDKVCKIHAIKRLIDIHSDFDETRYACSSLVDLKCCLGKYALTQSLSVGWGKVSKMHLRNRPIELIDDFGSVSRF</sequence>
<name>A0A4Y2EY78_ARAVE</name>
<evidence type="ECO:0000313" key="1">
    <source>
        <dbReference type="EMBL" id="GBM34212.1"/>
    </source>
</evidence>
<organism evidence="1 2">
    <name type="scientific">Araneus ventricosus</name>
    <name type="common">Orbweaver spider</name>
    <name type="synonym">Epeira ventricosa</name>
    <dbReference type="NCBI Taxonomy" id="182803"/>
    <lineage>
        <taxon>Eukaryota</taxon>
        <taxon>Metazoa</taxon>
        <taxon>Ecdysozoa</taxon>
        <taxon>Arthropoda</taxon>
        <taxon>Chelicerata</taxon>
        <taxon>Arachnida</taxon>
        <taxon>Araneae</taxon>
        <taxon>Araneomorphae</taxon>
        <taxon>Entelegynae</taxon>
        <taxon>Araneoidea</taxon>
        <taxon>Araneidae</taxon>
        <taxon>Araneus</taxon>
    </lineage>
</organism>
<reference evidence="1 2" key="1">
    <citation type="journal article" date="2019" name="Sci. Rep.">
        <title>Orb-weaving spider Araneus ventricosus genome elucidates the spidroin gene catalogue.</title>
        <authorList>
            <person name="Kono N."/>
            <person name="Nakamura H."/>
            <person name="Ohtoshi R."/>
            <person name="Moran D.A.P."/>
            <person name="Shinohara A."/>
            <person name="Yoshida Y."/>
            <person name="Fujiwara M."/>
            <person name="Mori M."/>
            <person name="Tomita M."/>
            <person name="Arakawa K."/>
        </authorList>
    </citation>
    <scope>NUCLEOTIDE SEQUENCE [LARGE SCALE GENOMIC DNA]</scope>
</reference>
<dbReference type="AlphaFoldDB" id="A0A4Y2EY78"/>
<gene>
    <name evidence="1" type="ORF">AVEN_60559_1</name>
</gene>
<keyword evidence="2" id="KW-1185">Reference proteome</keyword>
<dbReference type="EMBL" id="BGPR01000754">
    <property type="protein sequence ID" value="GBM34212.1"/>
    <property type="molecule type" value="Genomic_DNA"/>
</dbReference>
<comment type="caution">
    <text evidence="1">The sequence shown here is derived from an EMBL/GenBank/DDBJ whole genome shotgun (WGS) entry which is preliminary data.</text>
</comment>
<proteinExistence type="predicted"/>
<protein>
    <submittedName>
        <fullName evidence="1">Uncharacterized protein</fullName>
    </submittedName>
</protein>
<evidence type="ECO:0000313" key="2">
    <source>
        <dbReference type="Proteomes" id="UP000499080"/>
    </source>
</evidence>